<protein>
    <submittedName>
        <fullName evidence="2">Uncharacterized protein</fullName>
    </submittedName>
</protein>
<evidence type="ECO:0000256" key="1">
    <source>
        <dbReference type="SAM" id="MobiDB-lite"/>
    </source>
</evidence>
<evidence type="ECO:0000313" key="2">
    <source>
        <dbReference type="EMBL" id="OJX57788.1"/>
    </source>
</evidence>
<feature type="region of interest" description="Disordered" evidence="1">
    <location>
        <begin position="1"/>
        <end position="26"/>
    </location>
</feature>
<dbReference type="Proteomes" id="UP000184233">
    <property type="component" value="Unassembled WGS sequence"/>
</dbReference>
<name>A0A1M3KZ51_9BACT</name>
<proteinExistence type="predicted"/>
<organism evidence="2 3">
    <name type="scientific">Candidatus Kapaibacterium thiocyanatum</name>
    <dbReference type="NCBI Taxonomy" id="1895771"/>
    <lineage>
        <taxon>Bacteria</taxon>
        <taxon>Pseudomonadati</taxon>
        <taxon>Candidatus Kapaibacteriota</taxon>
        <taxon>Candidatus Kapaibacteriia</taxon>
        <taxon>Candidatus Kapaibacteriales</taxon>
        <taxon>Candidatus Kapaibacteriaceae</taxon>
        <taxon>Candidatus Kapaibacterium</taxon>
    </lineage>
</organism>
<evidence type="ECO:0000313" key="3">
    <source>
        <dbReference type="Proteomes" id="UP000184233"/>
    </source>
</evidence>
<reference evidence="2 3" key="1">
    <citation type="submission" date="2016-09" db="EMBL/GenBank/DDBJ databases">
        <title>Genome-resolved meta-omics ties microbial dynamics to process performance in biotechnology for thiocyanate degradation.</title>
        <authorList>
            <person name="Kantor R.S."/>
            <person name="Huddy R.J."/>
            <person name="Iyer R."/>
            <person name="Thomas B.C."/>
            <person name="Brown C.T."/>
            <person name="Anantharaman K."/>
            <person name="Tringe S."/>
            <person name="Hettich R.L."/>
            <person name="Harrison S.T."/>
            <person name="Banfield J.F."/>
        </authorList>
    </citation>
    <scope>NUCLEOTIDE SEQUENCE [LARGE SCALE GENOMIC DNA]</scope>
    <source>
        <strain evidence="2">59-99</strain>
    </source>
</reference>
<dbReference type="STRING" id="1895771.BGO89_07400"/>
<feature type="compositionally biased region" description="Basic and acidic residues" evidence="1">
    <location>
        <begin position="1"/>
        <end position="10"/>
    </location>
</feature>
<comment type="caution">
    <text evidence="2">The sequence shown here is derived from an EMBL/GenBank/DDBJ whole genome shotgun (WGS) entry which is preliminary data.</text>
</comment>
<dbReference type="EMBL" id="MKVH01000021">
    <property type="protein sequence ID" value="OJX57788.1"/>
    <property type="molecule type" value="Genomic_DNA"/>
</dbReference>
<sequence>MDARTKDTLKGKNQGDQIQRDPTGPFDQQLNVVSNFEFYTTNYGIFGFDVRNGRGGGLWPRGSQNQYLFATGAWFAALKRQPNSDAYRKRVMVTYNPNSGNSWMAPGTIEDGKEIKRDADGVSKYRTYFSTDFNASDGTPFLAGSPNWPVWDSDPNDTLRYQNYYGKYIGDITARNKATYSKGPAFISEEDIFAVYKDTDLSLYEGGTAKRQAEGYPLGFQIEQTIYSWGFGDYRDMVFLKYMFIHPESFKDTLFQCWMGGLLDVDITLSTNFQRGAANDKAKFYDTDTTLNLAIQWTNGDQGEANQGFGYLGFNFLESPAVDADGFLRKDKRQFPVSEQLGMRTFRNWPIAEDPLENEDRYNFMAAAIRDGERPAGDIRLLMATGPFNVRPGDSARIVIGIILGETATGKDATGTEADMVELIRKVRFAQFVYDNQFRAPRAPDYSIIKGVNAGGSMATVPAQGWLPLNNAMVIQWDSTSEMSIDTLERGLDFFGYRIYRARRTDLDSFNVDDITSRRLGPLGWKQIGRYEMLSPFIKSDVSIPNNGINIDEFTLADPIRRTDRKFLVSRNISFAGPWGAYFSDLLSRRPSTYQLVVGANNMIDVSRFDKLDSIRFTYFTTQFDSLPDVNRGGATGPAWFGLDSLQSKRAHDSLIKLILARRIKMAPFLFKDTVMTPTGPDQFDTRIVLRPWEETNEVRRGVIASYMRSITNGRTFYDQGDDNGDGRVLYSPNPNNSEKLINNVDYYYAIRAYDEGDYLLPTPPKLNTRAIGLPNVVKTTPLASRPGDKPNVTILIDSANGARLGGIYNIRLLIQDEQRFNQIFGGRSIELEFYRAWFGLDRDNNPSTPNSNGLYALVVFMRDSATKQLISNWFTALPPELCPAGQVFSNTGGAPGYFTENTYTWVDGDTLRYDTANTVPPRIDTVDFGLPENREKLIRYGNFYTNASCFNAAQYALGTVGLAFDYAIQQWGGIYRTQDSVSLIQGPQNVYIGPGRAQAARYSQSADNPPPAYFQLPFPGFQGMWDASYNNGPGIYEVEFLPGGTENVTTGFILDAGGSDAGKQSIMTFNNVEWLDMKVRNLIEFDREEDKNGAVTTHKVSYPFDYKKVDQAVPTQQVDLANYPKPSALRPDEFSVGAYGFRNSQNGDNTASRRRLFAADSNSGRPIASPGRYYRSRVLSTTGRDTLDFLHVISTGGAQFVIDYSWKGRRSGTGQAVIPGTPAPPAAYPTEDFKAGDKVRFFTLGGALGFPYDYTKVYAHVAQYDPGARNQNYTDAQLEQVQVVPNPYYITHEGMRSPYEGKIYFTRLPRKATISIYTTAGDLIRKFEHDEATSESPDRMGMDVWNLMTRNNQRVASQMLVAKIETPEGASVIRKFSIVVGPARIIGDSE</sequence>
<accession>A0A1M3KZ51</accession>
<gene>
    <name evidence="2" type="ORF">BGO89_07400</name>
</gene>